<dbReference type="EMBL" id="ML994662">
    <property type="protein sequence ID" value="KAF2179769.1"/>
    <property type="molecule type" value="Genomic_DNA"/>
</dbReference>
<sequence>MRLPERSNRGQARARLDEEEAYVESAGTCDSEVDRVQAELERPPSPFLRQQHTQNCPLNPIPNTKAPARKLNPKKLLPPVTITSAQNTNPVVVAVQNIPGRRMSMEAEKQGVRKMDLSAMKGIDRNPDPFDLPGKHWAASGMTPTYVNAVQEVRDGVLKEDLGLNVHVAVKEHSVQRVGQSVTDDSEVQVVEGAIANGHRAKQVDQSISHDAPNPPAHSDPTQQRLYELGFANQRYEYVDLNPEPDPFLNPPSSQTLPSLGDALPNVNIHPSHSPRSSPPTSSSPGNINNIPDIYDTQPVFKPPEPMHFDCGHPQKANHEYLQAVCGQPDKEGFYRAPEERLVSEERAGVEFLLRQAERGVCRLGMDRRGVWRHA</sequence>
<reference evidence="2" key="1">
    <citation type="journal article" date="2020" name="Stud. Mycol.">
        <title>101 Dothideomycetes genomes: a test case for predicting lifestyles and emergence of pathogens.</title>
        <authorList>
            <person name="Haridas S."/>
            <person name="Albert R."/>
            <person name="Binder M."/>
            <person name="Bloem J."/>
            <person name="Labutti K."/>
            <person name="Salamov A."/>
            <person name="Andreopoulos B."/>
            <person name="Baker S."/>
            <person name="Barry K."/>
            <person name="Bills G."/>
            <person name="Bluhm B."/>
            <person name="Cannon C."/>
            <person name="Castanera R."/>
            <person name="Culley D."/>
            <person name="Daum C."/>
            <person name="Ezra D."/>
            <person name="Gonzalez J."/>
            <person name="Henrissat B."/>
            <person name="Kuo A."/>
            <person name="Liang C."/>
            <person name="Lipzen A."/>
            <person name="Lutzoni F."/>
            <person name="Magnuson J."/>
            <person name="Mondo S."/>
            <person name="Nolan M."/>
            <person name="Ohm R."/>
            <person name="Pangilinan J."/>
            <person name="Park H.-J."/>
            <person name="Ramirez L."/>
            <person name="Alfaro M."/>
            <person name="Sun H."/>
            <person name="Tritt A."/>
            <person name="Yoshinaga Y."/>
            <person name="Zwiers L.-H."/>
            <person name="Turgeon B."/>
            <person name="Goodwin S."/>
            <person name="Spatafora J."/>
            <person name="Crous P."/>
            <person name="Grigoriev I."/>
        </authorList>
    </citation>
    <scope>NUCLEOTIDE SEQUENCE</scope>
    <source>
        <strain evidence="2">CBS 207.26</strain>
    </source>
</reference>
<dbReference type="OrthoDB" id="10682438at2759"/>
<dbReference type="AlphaFoldDB" id="A0A6A6DNF4"/>
<organism evidence="2 3">
    <name type="scientific">Zopfia rhizophila CBS 207.26</name>
    <dbReference type="NCBI Taxonomy" id="1314779"/>
    <lineage>
        <taxon>Eukaryota</taxon>
        <taxon>Fungi</taxon>
        <taxon>Dikarya</taxon>
        <taxon>Ascomycota</taxon>
        <taxon>Pezizomycotina</taxon>
        <taxon>Dothideomycetes</taxon>
        <taxon>Dothideomycetes incertae sedis</taxon>
        <taxon>Zopfiaceae</taxon>
        <taxon>Zopfia</taxon>
    </lineage>
</organism>
<gene>
    <name evidence="2" type="ORF">K469DRAFT_295681</name>
</gene>
<evidence type="ECO:0000256" key="1">
    <source>
        <dbReference type="SAM" id="MobiDB-lite"/>
    </source>
</evidence>
<feature type="region of interest" description="Disordered" evidence="1">
    <location>
        <begin position="1"/>
        <end position="30"/>
    </location>
</feature>
<evidence type="ECO:0000313" key="3">
    <source>
        <dbReference type="Proteomes" id="UP000800200"/>
    </source>
</evidence>
<keyword evidence="3" id="KW-1185">Reference proteome</keyword>
<protein>
    <submittedName>
        <fullName evidence="2">Uncharacterized protein</fullName>
    </submittedName>
</protein>
<dbReference type="Proteomes" id="UP000800200">
    <property type="component" value="Unassembled WGS sequence"/>
</dbReference>
<feature type="compositionally biased region" description="Low complexity" evidence="1">
    <location>
        <begin position="271"/>
        <end position="285"/>
    </location>
</feature>
<proteinExistence type="predicted"/>
<feature type="compositionally biased region" description="Polar residues" evidence="1">
    <location>
        <begin position="48"/>
        <end position="57"/>
    </location>
</feature>
<accession>A0A6A6DNF4</accession>
<feature type="region of interest" description="Disordered" evidence="1">
    <location>
        <begin position="45"/>
        <end position="65"/>
    </location>
</feature>
<feature type="region of interest" description="Disordered" evidence="1">
    <location>
        <begin position="240"/>
        <end position="292"/>
    </location>
</feature>
<name>A0A6A6DNF4_9PEZI</name>
<feature type="region of interest" description="Disordered" evidence="1">
    <location>
        <begin position="200"/>
        <end position="222"/>
    </location>
</feature>
<evidence type="ECO:0000313" key="2">
    <source>
        <dbReference type="EMBL" id="KAF2179769.1"/>
    </source>
</evidence>